<keyword evidence="1" id="KW-0732">Signal</keyword>
<sequence>MKKICFLALAAIVLAFMIVGCDIEGKDIDAIQELVLADEVWFDANTEVDSTGGGSMFFGDTASGVIWWRTAQTHDEPVIDVQVDGDSGWVEWSRGNFGSVTIWAFVPDSNKWFFWEKELSETAKVRAVFRKTGSDADPNRGWELEKISCAVGASTGGDLNIDKIHITSAETGYDFEITDPLDTYYDIDEDMVTFKAGEEVTVTLYVNDTNTVAFIHSFTLLGYVRGPFPENEGGVHSGTWEVQRIPFPRWVIFDVMTKPTLYDSEGEYEFSGILFPYYITP</sequence>
<dbReference type="PROSITE" id="PS51257">
    <property type="entry name" value="PROKAR_LIPOPROTEIN"/>
    <property type="match status" value="1"/>
</dbReference>
<evidence type="ECO:0000313" key="2">
    <source>
        <dbReference type="EMBL" id="TKJ37217.1"/>
    </source>
</evidence>
<accession>A0A532UQY8</accession>
<dbReference type="Proteomes" id="UP000317778">
    <property type="component" value="Unassembled WGS sequence"/>
</dbReference>
<feature type="signal peptide" evidence="1">
    <location>
        <begin position="1"/>
        <end position="21"/>
    </location>
</feature>
<feature type="chain" id="PRO_5021938630" evidence="1">
    <location>
        <begin position="22"/>
        <end position="281"/>
    </location>
</feature>
<dbReference type="AlphaFoldDB" id="A0A532UQY8"/>
<reference evidence="2 3" key="1">
    <citation type="submission" date="2017-06" db="EMBL/GenBank/DDBJ databases">
        <title>Novel microbial phyla capable of carbon fixation and sulfur reduction in deep-sea sediments.</title>
        <authorList>
            <person name="Huang J."/>
            <person name="Baker B."/>
            <person name="Wang Y."/>
        </authorList>
    </citation>
    <scope>NUCLEOTIDE SEQUENCE [LARGE SCALE GENOMIC DNA]</scope>
    <source>
        <strain evidence="2">B3_TA06</strain>
    </source>
</reference>
<proteinExistence type="predicted"/>
<gene>
    <name evidence="2" type="ORF">CEE36_11255</name>
</gene>
<comment type="caution">
    <text evidence="2">The sequence shown here is derived from an EMBL/GenBank/DDBJ whole genome shotgun (WGS) entry which is preliminary data.</text>
</comment>
<evidence type="ECO:0000256" key="1">
    <source>
        <dbReference type="SAM" id="SignalP"/>
    </source>
</evidence>
<name>A0A532UQY8_UNCT6</name>
<evidence type="ECO:0000313" key="3">
    <source>
        <dbReference type="Proteomes" id="UP000317778"/>
    </source>
</evidence>
<dbReference type="EMBL" id="NJBO01000036">
    <property type="protein sequence ID" value="TKJ37217.1"/>
    <property type="molecule type" value="Genomic_DNA"/>
</dbReference>
<organism evidence="2 3">
    <name type="scientific">candidate division TA06 bacterium B3_TA06</name>
    <dbReference type="NCBI Taxonomy" id="2012487"/>
    <lineage>
        <taxon>Bacteria</taxon>
        <taxon>Bacteria division TA06</taxon>
    </lineage>
</organism>
<protein>
    <submittedName>
        <fullName evidence="2">Uncharacterized protein</fullName>
    </submittedName>
</protein>